<evidence type="ECO:0000256" key="4">
    <source>
        <dbReference type="ARBA" id="ARBA00023163"/>
    </source>
</evidence>
<dbReference type="Pfam" id="PF00126">
    <property type="entry name" value="HTH_1"/>
    <property type="match status" value="1"/>
</dbReference>
<proteinExistence type="inferred from homology"/>
<dbReference type="Gene3D" id="3.40.190.10">
    <property type="entry name" value="Periplasmic binding protein-like II"/>
    <property type="match status" value="2"/>
</dbReference>
<dbReference type="RefSeq" id="WP_123421181.1">
    <property type="nucleotide sequence ID" value="NZ_RJUL01000003.1"/>
</dbReference>
<dbReference type="InterPro" id="IPR036390">
    <property type="entry name" value="WH_DNA-bd_sf"/>
</dbReference>
<keyword evidence="3" id="KW-0238">DNA-binding</keyword>
<dbReference type="FunFam" id="1.10.10.10:FF:000001">
    <property type="entry name" value="LysR family transcriptional regulator"/>
    <property type="match status" value="1"/>
</dbReference>
<keyword evidence="4" id="KW-0804">Transcription</keyword>
<dbReference type="GO" id="GO:0003700">
    <property type="term" value="F:DNA-binding transcription factor activity"/>
    <property type="evidence" value="ECO:0007669"/>
    <property type="project" value="InterPro"/>
</dbReference>
<feature type="domain" description="HTH lysR-type" evidence="5">
    <location>
        <begin position="1"/>
        <end position="60"/>
    </location>
</feature>
<reference evidence="6 7" key="1">
    <citation type="submission" date="2018-11" db="EMBL/GenBank/DDBJ databases">
        <title>Genomic Encyclopedia of Type Strains, Phase IV (KMG-IV): sequencing the most valuable type-strain genomes for metagenomic binning, comparative biology and taxonomic classification.</title>
        <authorList>
            <person name="Goeker M."/>
        </authorList>
    </citation>
    <scope>NUCLEOTIDE SEQUENCE [LARGE SCALE GENOMIC DNA]</scope>
    <source>
        <strain evidence="6 7">DSM 21945</strain>
    </source>
</reference>
<dbReference type="PANTHER" id="PTHR30537:SF20">
    <property type="entry name" value="TRANSCRIPTIONAL REGULATORY PROTEIN"/>
    <property type="match status" value="1"/>
</dbReference>
<accession>A0A3N1PPQ1</accession>
<dbReference type="InterPro" id="IPR058163">
    <property type="entry name" value="LysR-type_TF_proteobact-type"/>
</dbReference>
<dbReference type="Proteomes" id="UP000268033">
    <property type="component" value="Unassembled WGS sequence"/>
</dbReference>
<dbReference type="Gene3D" id="1.10.10.10">
    <property type="entry name" value="Winged helix-like DNA-binding domain superfamily/Winged helix DNA-binding domain"/>
    <property type="match status" value="1"/>
</dbReference>
<organism evidence="6 7">
    <name type="scientific">Gallaecimonas pentaromativorans</name>
    <dbReference type="NCBI Taxonomy" id="584787"/>
    <lineage>
        <taxon>Bacteria</taxon>
        <taxon>Pseudomonadati</taxon>
        <taxon>Pseudomonadota</taxon>
        <taxon>Gammaproteobacteria</taxon>
        <taxon>Enterobacterales</taxon>
        <taxon>Gallaecimonadaceae</taxon>
        <taxon>Gallaecimonas</taxon>
    </lineage>
</organism>
<evidence type="ECO:0000313" key="7">
    <source>
        <dbReference type="Proteomes" id="UP000268033"/>
    </source>
</evidence>
<dbReference type="SUPFAM" id="SSF53850">
    <property type="entry name" value="Periplasmic binding protein-like II"/>
    <property type="match status" value="1"/>
</dbReference>
<dbReference type="GO" id="GO:0043565">
    <property type="term" value="F:sequence-specific DNA binding"/>
    <property type="evidence" value="ECO:0007669"/>
    <property type="project" value="TreeGrafter"/>
</dbReference>
<dbReference type="EMBL" id="RJUL01000003">
    <property type="protein sequence ID" value="ROQ28820.1"/>
    <property type="molecule type" value="Genomic_DNA"/>
</dbReference>
<evidence type="ECO:0000256" key="2">
    <source>
        <dbReference type="ARBA" id="ARBA00023015"/>
    </source>
</evidence>
<dbReference type="Pfam" id="PF03466">
    <property type="entry name" value="LysR_substrate"/>
    <property type="match status" value="1"/>
</dbReference>
<keyword evidence="7" id="KW-1185">Reference proteome</keyword>
<evidence type="ECO:0000256" key="1">
    <source>
        <dbReference type="ARBA" id="ARBA00009437"/>
    </source>
</evidence>
<sequence length="293" mass="31964">MKTRSDNLAVLLAVVDSGSFSRAAEQLDVQVATVSKAVSRIEAELGTTLLARTTRRLELTEEGRHFVERVRQGLKLLEEAEEELDASQGKPRGRLRVDAASPFVLHQIVPIVSEFRAEFPAIELELTSSDGIIDLLEKRTDLAIRIGGLSDSSLHARALGQSPLHLVASPAYLAKRGVPQYPSELGQHQLLGFVSPASLNRWPLPGKPQVEPAIRVSSGETLRQLALAGNGIACLSNFMVAADLRAGTLVKVLAQHQVDQPERQGVNAVYYRNSGLSKRIQAFLDFLQPRLSL</sequence>
<gene>
    <name evidence="6" type="ORF">EDC28_103415</name>
</gene>
<comment type="similarity">
    <text evidence="1">Belongs to the LysR transcriptional regulatory family.</text>
</comment>
<keyword evidence="2" id="KW-0805">Transcription regulation</keyword>
<dbReference type="SUPFAM" id="SSF46785">
    <property type="entry name" value="Winged helix' DNA-binding domain"/>
    <property type="match status" value="1"/>
</dbReference>
<comment type="caution">
    <text evidence="6">The sequence shown here is derived from an EMBL/GenBank/DDBJ whole genome shotgun (WGS) entry which is preliminary data.</text>
</comment>
<name>A0A3N1PPQ1_9GAMM</name>
<dbReference type="PANTHER" id="PTHR30537">
    <property type="entry name" value="HTH-TYPE TRANSCRIPTIONAL REGULATOR"/>
    <property type="match status" value="1"/>
</dbReference>
<dbReference type="STRING" id="584787.GCA_001247655_00008"/>
<dbReference type="InterPro" id="IPR005119">
    <property type="entry name" value="LysR_subst-bd"/>
</dbReference>
<dbReference type="PROSITE" id="PS50931">
    <property type="entry name" value="HTH_LYSR"/>
    <property type="match status" value="1"/>
</dbReference>
<protein>
    <submittedName>
        <fullName evidence="6">LysR family transcriptional regulator</fullName>
    </submittedName>
</protein>
<evidence type="ECO:0000259" key="5">
    <source>
        <dbReference type="PROSITE" id="PS50931"/>
    </source>
</evidence>
<evidence type="ECO:0000256" key="3">
    <source>
        <dbReference type="ARBA" id="ARBA00023125"/>
    </source>
</evidence>
<dbReference type="InterPro" id="IPR000847">
    <property type="entry name" value="LysR_HTH_N"/>
</dbReference>
<dbReference type="InterPro" id="IPR036388">
    <property type="entry name" value="WH-like_DNA-bd_sf"/>
</dbReference>
<evidence type="ECO:0000313" key="6">
    <source>
        <dbReference type="EMBL" id="ROQ28820.1"/>
    </source>
</evidence>
<dbReference type="GO" id="GO:0006351">
    <property type="term" value="P:DNA-templated transcription"/>
    <property type="evidence" value="ECO:0007669"/>
    <property type="project" value="TreeGrafter"/>
</dbReference>
<dbReference type="AlphaFoldDB" id="A0A3N1PPQ1"/>